<accession>A0A840SIF4</accession>
<comment type="caution">
    <text evidence="1">The sequence shown here is derived from an EMBL/GenBank/DDBJ whole genome shotgun (WGS) entry which is preliminary data.</text>
</comment>
<name>A0A840SIF4_9RHOB</name>
<dbReference type="RefSeq" id="WP_184148132.1">
    <property type="nucleotide sequence ID" value="NZ_JACHFM010000002.1"/>
</dbReference>
<dbReference type="EMBL" id="JACHFM010000002">
    <property type="protein sequence ID" value="MBB5221657.1"/>
    <property type="molecule type" value="Genomic_DNA"/>
</dbReference>
<gene>
    <name evidence="1" type="ORF">HNP73_001593</name>
</gene>
<dbReference type="AlphaFoldDB" id="A0A840SIF4"/>
<organism evidence="1 2">
    <name type="scientific">Amaricoccus macauensis</name>
    <dbReference type="NCBI Taxonomy" id="57001"/>
    <lineage>
        <taxon>Bacteria</taxon>
        <taxon>Pseudomonadati</taxon>
        <taxon>Pseudomonadota</taxon>
        <taxon>Alphaproteobacteria</taxon>
        <taxon>Rhodobacterales</taxon>
        <taxon>Paracoccaceae</taxon>
        <taxon>Amaricoccus</taxon>
    </lineage>
</organism>
<sequence>MHKLTVVVRELMARDEAGDPCVPWPHPLIYEIEVRDTDARTITKRVRIERELDLEMPLESDDLELLFAFEGHIRPLRDWRY</sequence>
<proteinExistence type="predicted"/>
<protein>
    <submittedName>
        <fullName evidence="1">Uncharacterized protein</fullName>
    </submittedName>
</protein>
<keyword evidence="2" id="KW-1185">Reference proteome</keyword>
<dbReference type="Proteomes" id="UP000549457">
    <property type="component" value="Unassembled WGS sequence"/>
</dbReference>
<evidence type="ECO:0000313" key="2">
    <source>
        <dbReference type="Proteomes" id="UP000549457"/>
    </source>
</evidence>
<reference evidence="1 2" key="1">
    <citation type="submission" date="2020-08" db="EMBL/GenBank/DDBJ databases">
        <title>Genomic Encyclopedia of Type Strains, Phase IV (KMG-IV): sequencing the most valuable type-strain genomes for metagenomic binning, comparative biology and taxonomic classification.</title>
        <authorList>
            <person name="Goeker M."/>
        </authorList>
    </citation>
    <scope>NUCLEOTIDE SEQUENCE [LARGE SCALE GENOMIC DNA]</scope>
    <source>
        <strain evidence="1 2">DSM 101730</strain>
    </source>
</reference>
<evidence type="ECO:0000313" key="1">
    <source>
        <dbReference type="EMBL" id="MBB5221657.1"/>
    </source>
</evidence>